<evidence type="ECO:0000313" key="1">
    <source>
        <dbReference type="EMBL" id="MFC4349826.1"/>
    </source>
</evidence>
<dbReference type="SUPFAM" id="SSF56784">
    <property type="entry name" value="HAD-like"/>
    <property type="match status" value="1"/>
</dbReference>
<dbReference type="Proteomes" id="UP001595776">
    <property type="component" value="Unassembled WGS sequence"/>
</dbReference>
<dbReference type="InterPro" id="IPR036412">
    <property type="entry name" value="HAD-like_sf"/>
</dbReference>
<dbReference type="RefSeq" id="WP_068144500.1">
    <property type="nucleotide sequence ID" value="NZ_JBHSCR010000036.1"/>
</dbReference>
<protein>
    <recommendedName>
        <fullName evidence="3">HAD family hydrolase</fullName>
    </recommendedName>
</protein>
<proteinExistence type="predicted"/>
<sequence length="216" mass="23630">MTSVSDLIATIDPGRPLLLLDADEVLLRFVERLEQYLATQGAELRLSSFQLSGNIFHRGSETPVPPEHVRDHIAGFFDACVDDVPLVDGARDALDGLREVYQIAILSNVPSRCRDRREASLKAQGLDYPVIANKGEKGPGARTLADAVSAHTVFIDDLPPQHTSVAAHAPEIHRVHFIGDPRLAKLIGKAPDAHVRFNDWPTLGDHLHALAQGQRP</sequence>
<reference evidence="2" key="1">
    <citation type="journal article" date="2019" name="Int. J. Syst. Evol. Microbiol.">
        <title>The Global Catalogue of Microorganisms (GCM) 10K type strain sequencing project: providing services to taxonomists for standard genome sequencing and annotation.</title>
        <authorList>
            <consortium name="The Broad Institute Genomics Platform"/>
            <consortium name="The Broad Institute Genome Sequencing Center for Infectious Disease"/>
            <person name="Wu L."/>
            <person name="Ma J."/>
        </authorList>
    </citation>
    <scope>NUCLEOTIDE SEQUENCE [LARGE SCALE GENOMIC DNA]</scope>
    <source>
        <strain evidence="2">CGMCC 1.15304</strain>
    </source>
</reference>
<evidence type="ECO:0008006" key="3">
    <source>
        <dbReference type="Google" id="ProtNLM"/>
    </source>
</evidence>
<organism evidence="1 2">
    <name type="scientific">Kordiimonas lipolytica</name>
    <dbReference type="NCBI Taxonomy" id="1662421"/>
    <lineage>
        <taxon>Bacteria</taxon>
        <taxon>Pseudomonadati</taxon>
        <taxon>Pseudomonadota</taxon>
        <taxon>Alphaproteobacteria</taxon>
        <taxon>Kordiimonadales</taxon>
        <taxon>Kordiimonadaceae</taxon>
        <taxon>Kordiimonas</taxon>
    </lineage>
</organism>
<evidence type="ECO:0000313" key="2">
    <source>
        <dbReference type="Proteomes" id="UP001595776"/>
    </source>
</evidence>
<keyword evidence="2" id="KW-1185">Reference proteome</keyword>
<dbReference type="EMBL" id="JBHSCR010000036">
    <property type="protein sequence ID" value="MFC4349826.1"/>
    <property type="molecule type" value="Genomic_DNA"/>
</dbReference>
<gene>
    <name evidence="1" type="ORF">ACFO5Q_18400</name>
</gene>
<accession>A0ABV8UG60</accession>
<name>A0ABV8UG60_9PROT</name>
<comment type="caution">
    <text evidence="1">The sequence shown here is derived from an EMBL/GenBank/DDBJ whole genome shotgun (WGS) entry which is preliminary data.</text>
</comment>